<keyword evidence="3" id="KW-1185">Reference proteome</keyword>
<sequence length="149" mass="16158">MTMEIGHVMAKTLKNLALALLNATLILVALCLFLAWKTAVVLDGATATFAQNLIKVEPLRDEVRGARNDLAELREDLVAIKDKSNALSTPALQRLQHRVQLLDNRIEGVQSQVRTLAQSPEVLITHTVETAADALTRSVLDIKGCVPAG</sequence>
<evidence type="ECO:0000256" key="1">
    <source>
        <dbReference type="SAM" id="Coils"/>
    </source>
</evidence>
<accession>A0ABZ2XXI4</accession>
<evidence type="ECO:0000313" key="2">
    <source>
        <dbReference type="EMBL" id="WZK90826.1"/>
    </source>
</evidence>
<keyword evidence="1" id="KW-0175">Coiled coil</keyword>
<feature type="coiled-coil region" evidence="1">
    <location>
        <begin position="56"/>
        <end position="112"/>
    </location>
</feature>
<reference evidence="2 3" key="1">
    <citation type="submission" date="2023-04" db="EMBL/GenBank/DDBJ databases">
        <title>Complete genome sequence of Alisedimentitalea scapharcae.</title>
        <authorList>
            <person name="Rong J.-C."/>
            <person name="Yi M.-L."/>
            <person name="Zhao Q."/>
        </authorList>
    </citation>
    <scope>NUCLEOTIDE SEQUENCE [LARGE SCALE GENOMIC DNA]</scope>
    <source>
        <strain evidence="2 3">KCTC 42119</strain>
    </source>
</reference>
<gene>
    <name evidence="2" type="ORF">QEZ52_09835</name>
</gene>
<organism evidence="2 3">
    <name type="scientific">Aliisedimentitalea scapharcae</name>
    <dbReference type="NCBI Taxonomy" id="1524259"/>
    <lineage>
        <taxon>Bacteria</taxon>
        <taxon>Pseudomonadati</taxon>
        <taxon>Pseudomonadota</taxon>
        <taxon>Alphaproteobacteria</taxon>
        <taxon>Rhodobacterales</taxon>
        <taxon>Roseobacteraceae</taxon>
        <taxon>Aliisedimentitalea</taxon>
    </lineage>
</organism>
<evidence type="ECO:0000313" key="3">
    <source>
        <dbReference type="Proteomes" id="UP001623232"/>
    </source>
</evidence>
<proteinExistence type="predicted"/>
<name>A0ABZ2XXI4_9RHOB</name>
<dbReference type="RefSeq" id="WP_406649944.1">
    <property type="nucleotide sequence ID" value="NZ_CP123584.1"/>
</dbReference>
<dbReference type="EMBL" id="CP123584">
    <property type="protein sequence ID" value="WZK90826.1"/>
    <property type="molecule type" value="Genomic_DNA"/>
</dbReference>
<protein>
    <submittedName>
        <fullName evidence="2">Uncharacterized protein</fullName>
    </submittedName>
</protein>
<dbReference type="Proteomes" id="UP001623232">
    <property type="component" value="Chromosome"/>
</dbReference>